<dbReference type="InterPro" id="IPR029058">
    <property type="entry name" value="AB_hydrolase_fold"/>
</dbReference>
<comment type="similarity">
    <text evidence="1 3">Belongs to the type-B carboxylesterase/lipase family.</text>
</comment>
<dbReference type="SUPFAM" id="SSF53474">
    <property type="entry name" value="alpha/beta-Hydrolases"/>
    <property type="match status" value="1"/>
</dbReference>
<gene>
    <name evidence="5" type="ORF">AARAC_002017</name>
</gene>
<dbReference type="InterPro" id="IPR002018">
    <property type="entry name" value="CarbesteraseB"/>
</dbReference>
<dbReference type="PROSITE" id="PS00122">
    <property type="entry name" value="CARBOXYLESTERASE_B_1"/>
    <property type="match status" value="1"/>
</dbReference>
<organism evidence="5 6">
    <name type="scientific">Aspergillus arachidicola</name>
    <dbReference type="NCBI Taxonomy" id="656916"/>
    <lineage>
        <taxon>Eukaryota</taxon>
        <taxon>Fungi</taxon>
        <taxon>Dikarya</taxon>
        <taxon>Ascomycota</taxon>
        <taxon>Pezizomycotina</taxon>
        <taxon>Eurotiomycetes</taxon>
        <taxon>Eurotiomycetidae</taxon>
        <taxon>Eurotiales</taxon>
        <taxon>Aspergillaceae</taxon>
        <taxon>Aspergillus</taxon>
        <taxon>Aspergillus subgen. Circumdati</taxon>
    </lineage>
</organism>
<evidence type="ECO:0000256" key="3">
    <source>
        <dbReference type="RuleBase" id="RU361235"/>
    </source>
</evidence>
<proteinExistence type="inferred from homology"/>
<evidence type="ECO:0000259" key="4">
    <source>
        <dbReference type="Pfam" id="PF00135"/>
    </source>
</evidence>
<dbReference type="Gene3D" id="3.40.50.1820">
    <property type="entry name" value="alpha/beta hydrolase"/>
    <property type="match status" value="1"/>
</dbReference>
<dbReference type="InterPro" id="IPR050654">
    <property type="entry name" value="AChE-related_enzymes"/>
</dbReference>
<sequence>MHWSVLHLLFCHLIHVTALANSEYGSLPVVKLKNGTVLGCRNDVEGVQRFLGIPYAQPPIGPLRLRQAVPLNSSFGTLNASTMGPACYGKGNSKYQQSEDCLTLNIWRPDEVGKNASSPLVPVFVWLYGGGLTGGYAGDPRFDGSNIITLSAQIKKPVVFVSIVRVLLPRIAFFQHHLTAEAGQNYRVASLGFLNGRQMAELGLLNIGMLDQRQALHWLQENIASFGGDPKKVTLFGESAGAVSIYSHMMAYGGRDDGLFRGAILESGGAFPLTLPNTTSFQQTFDSLITNTSCSMLTQSSAAEQLDCIRALPIDTFLSSVGDETGQSIDGSFITTSVQFAFPAGEYVKVATIVGTNTDEGTTSAPTGINSTDELIGPLADGYFRPEPLPDYIVKDLLDLYPNAPWEGCPYNTGDVRFSSGILDKKACSIFGDIVQVAPARMIAEALAQHNGDNPVYRYRFNQLQANSSKPSKGVTTGTEIPYVFSNLIPDVAWEKALAAEMTKAWVSFAYDLNPNVNRDTALPLWPTYGKNKSSMVFNAYGCTIEEDTYRFDQISYIIDHVLQYGAR</sequence>
<dbReference type="InterPro" id="IPR019819">
    <property type="entry name" value="Carboxylesterase_B_CS"/>
</dbReference>
<dbReference type="EMBL" id="NEXV01000376">
    <property type="protein sequence ID" value="PIG84620.1"/>
    <property type="molecule type" value="Genomic_DNA"/>
</dbReference>
<dbReference type="InterPro" id="IPR019826">
    <property type="entry name" value="Carboxylesterase_B_AS"/>
</dbReference>
<dbReference type="Pfam" id="PF00135">
    <property type="entry name" value="COesterase"/>
    <property type="match status" value="2"/>
</dbReference>
<dbReference type="EC" id="3.1.1.-" evidence="3"/>
<keyword evidence="3" id="KW-0732">Signal</keyword>
<evidence type="ECO:0000256" key="1">
    <source>
        <dbReference type="ARBA" id="ARBA00005964"/>
    </source>
</evidence>
<feature type="domain" description="Carboxylesterase type B" evidence="4">
    <location>
        <begin position="28"/>
        <end position="161"/>
    </location>
</feature>
<feature type="domain" description="Carboxylesterase type B" evidence="4">
    <location>
        <begin position="185"/>
        <end position="536"/>
    </location>
</feature>
<dbReference type="PROSITE" id="PS00941">
    <property type="entry name" value="CARBOXYLESTERASE_B_2"/>
    <property type="match status" value="1"/>
</dbReference>
<feature type="chain" id="PRO_5013425129" description="Carboxylic ester hydrolase" evidence="3">
    <location>
        <begin position="19"/>
        <end position="568"/>
    </location>
</feature>
<keyword evidence="6" id="KW-1185">Reference proteome</keyword>
<dbReference type="Proteomes" id="UP000231358">
    <property type="component" value="Unassembled WGS sequence"/>
</dbReference>
<accession>A0A2G7FVJ0</accession>
<evidence type="ECO:0000256" key="2">
    <source>
        <dbReference type="ARBA" id="ARBA00022801"/>
    </source>
</evidence>
<protein>
    <recommendedName>
        <fullName evidence="3">Carboxylic ester hydrolase</fullName>
        <ecNumber evidence="3">3.1.1.-</ecNumber>
    </recommendedName>
</protein>
<reference evidence="5 6" key="1">
    <citation type="submission" date="2017-05" db="EMBL/GenBank/DDBJ databases">
        <title>Genome sequence for an aflatoxigenic pathogen of Argentinian peanut, Aspergillus arachidicola.</title>
        <authorList>
            <person name="Moore G."/>
            <person name="Beltz S.B."/>
            <person name="Mack B.M."/>
        </authorList>
    </citation>
    <scope>NUCLEOTIDE SEQUENCE [LARGE SCALE GENOMIC DNA]</scope>
    <source>
        <strain evidence="5 6">CBS 117610</strain>
    </source>
</reference>
<comment type="caution">
    <text evidence="5">The sequence shown here is derived from an EMBL/GenBank/DDBJ whole genome shotgun (WGS) entry which is preliminary data.</text>
</comment>
<name>A0A2G7FVJ0_9EURO</name>
<dbReference type="GO" id="GO:0052689">
    <property type="term" value="F:carboxylic ester hydrolase activity"/>
    <property type="evidence" value="ECO:0007669"/>
    <property type="project" value="TreeGrafter"/>
</dbReference>
<dbReference type="AlphaFoldDB" id="A0A2G7FVJ0"/>
<dbReference type="PANTHER" id="PTHR43918">
    <property type="entry name" value="ACETYLCHOLINESTERASE"/>
    <property type="match status" value="1"/>
</dbReference>
<dbReference type="STRING" id="656916.A0A2G7FVJ0"/>
<dbReference type="PANTHER" id="PTHR43918:SF4">
    <property type="entry name" value="CARBOXYLIC ESTER HYDROLASE"/>
    <property type="match status" value="1"/>
</dbReference>
<feature type="signal peptide" evidence="3">
    <location>
        <begin position="1"/>
        <end position="18"/>
    </location>
</feature>
<evidence type="ECO:0000313" key="6">
    <source>
        <dbReference type="Proteomes" id="UP000231358"/>
    </source>
</evidence>
<keyword evidence="2 3" id="KW-0378">Hydrolase</keyword>
<evidence type="ECO:0000313" key="5">
    <source>
        <dbReference type="EMBL" id="PIG84620.1"/>
    </source>
</evidence>